<dbReference type="InterPro" id="IPR003786">
    <property type="entry name" value="FdhD"/>
</dbReference>
<evidence type="ECO:0000256" key="1">
    <source>
        <dbReference type="ARBA" id="ARBA00022490"/>
    </source>
</evidence>
<comment type="subcellular location">
    <subcellularLocation>
        <location evidence="3">Cytoplasm</location>
    </subcellularLocation>
</comment>
<evidence type="ECO:0000313" key="4">
    <source>
        <dbReference type="EMBL" id="CAC39237.1"/>
    </source>
</evidence>
<dbReference type="PIRSF" id="PIRSF015626">
    <property type="entry name" value="FdhD"/>
    <property type="match status" value="1"/>
</dbReference>
<dbReference type="AlphaFoldDB" id="Q93SF2"/>
<sequence>MEKSRFYDIIKYNDGKLTKWEDEVVAEFWLDLFVDGAKFVRLLCTPESLESLAVGFLKSDGIISSREDVKDIRVDTQKKAVFVATSSPEATKEKIAGKKVNIVGTSKGIVSDSLYETNAPKARPDIELDIDRILDIVSDFSSMSGLFSATGGAHSCAISDGQKLLDFKEDIGRHNAVDKIVGNCMLEGIDTSDKLLILSGRVSSEMLLKAINAGFYGVISRAAPTDAAIDIARENGIILCGFARGRKMNIYTDFPSRHF</sequence>
<dbReference type="EMBL" id="AJ312124">
    <property type="protein sequence ID" value="CAC39237.1"/>
    <property type="molecule type" value="Genomic_DNA"/>
</dbReference>
<comment type="function">
    <text evidence="3">Required for formate dehydrogenase (FDH) activity.</text>
</comment>
<evidence type="ECO:0000256" key="3">
    <source>
        <dbReference type="HAMAP-Rule" id="MF_00187"/>
    </source>
</evidence>
<feature type="binding site" evidence="3">
    <location>
        <begin position="242"/>
        <end position="247"/>
    </location>
    <ligand>
        <name>Mo-bis(molybdopterin guanine dinucleotide)</name>
        <dbReference type="ChEBI" id="CHEBI:60539"/>
    </ligand>
</feature>
<dbReference type="Gene3D" id="3.40.140.10">
    <property type="entry name" value="Cytidine Deaminase, domain 2"/>
    <property type="match status" value="1"/>
</dbReference>
<reference evidence="4" key="2">
    <citation type="journal article" date="2003" name="Arch. Microbiol.">
        <title>Molecular and biochemical characterization of two tungsten- and selenium-containing formate dehydrogenases from Eubacterium acidaminophilum that are associated with components of an iron-only hydrogenase.</title>
        <authorList>
            <person name="Graentzdoerffer A."/>
            <person name="Rauh D."/>
            <person name="Pich A."/>
            <person name="Andreesen J.R."/>
        </authorList>
    </citation>
    <scope>NUCLEOTIDE SEQUENCE</scope>
    <source>
        <strain evidence="4">Al-2</strain>
    </source>
</reference>
<evidence type="ECO:0000256" key="2">
    <source>
        <dbReference type="ARBA" id="ARBA00023150"/>
    </source>
</evidence>
<keyword evidence="2 3" id="KW-0501">Molybdenum cofactor biosynthesis</keyword>
<organism evidence="4">
    <name type="scientific">Peptoclostridium acidaminophilum</name>
    <name type="common">Eubacterium acidaminophilum</name>
    <dbReference type="NCBI Taxonomy" id="1731"/>
    <lineage>
        <taxon>Bacteria</taxon>
        <taxon>Bacillati</taxon>
        <taxon>Bacillota</taxon>
        <taxon>Clostridia</taxon>
        <taxon>Peptostreptococcales</taxon>
        <taxon>Peptoclostridiaceae</taxon>
        <taxon>Peptoclostridium</taxon>
    </lineage>
</organism>
<dbReference type="GO" id="GO:0006777">
    <property type="term" value="P:Mo-molybdopterin cofactor biosynthetic process"/>
    <property type="evidence" value="ECO:0007669"/>
    <property type="project" value="UniProtKB-UniRule"/>
</dbReference>
<comment type="similarity">
    <text evidence="3">Belongs to the FdhD family.</text>
</comment>
<dbReference type="HAMAP" id="MF_00187">
    <property type="entry name" value="FdhD"/>
    <property type="match status" value="1"/>
</dbReference>
<dbReference type="PANTHER" id="PTHR30592">
    <property type="entry name" value="FORMATE DEHYDROGENASE"/>
    <property type="match status" value="1"/>
</dbReference>
<dbReference type="Pfam" id="PF02634">
    <property type="entry name" value="FdhD-NarQ"/>
    <property type="match status" value="1"/>
</dbReference>
<comment type="caution">
    <text evidence="3">Lacks conserved residue(s) required for the propagation of feature annotation.</text>
</comment>
<dbReference type="NCBIfam" id="TIGR00129">
    <property type="entry name" value="fdhD_narQ"/>
    <property type="match status" value="1"/>
</dbReference>
<dbReference type="InterPro" id="IPR016193">
    <property type="entry name" value="Cytidine_deaminase-like"/>
</dbReference>
<dbReference type="PANTHER" id="PTHR30592:SF1">
    <property type="entry name" value="SULFUR CARRIER PROTEIN FDHD"/>
    <property type="match status" value="1"/>
</dbReference>
<name>Q93SF2_PEPAC</name>
<dbReference type="GO" id="GO:0016783">
    <property type="term" value="F:sulfurtransferase activity"/>
    <property type="evidence" value="ECO:0007669"/>
    <property type="project" value="InterPro"/>
</dbReference>
<dbReference type="SUPFAM" id="SSF53927">
    <property type="entry name" value="Cytidine deaminase-like"/>
    <property type="match status" value="1"/>
</dbReference>
<protein>
    <recommendedName>
        <fullName evidence="3">Protein FdhD</fullName>
    </recommendedName>
</protein>
<dbReference type="Gene3D" id="3.10.20.10">
    <property type="match status" value="1"/>
</dbReference>
<proteinExistence type="inferred from homology"/>
<dbReference type="GO" id="GO:0005737">
    <property type="term" value="C:cytoplasm"/>
    <property type="evidence" value="ECO:0007669"/>
    <property type="project" value="UniProtKB-SubCell"/>
</dbReference>
<accession>Q93SF2</accession>
<gene>
    <name evidence="3 4" type="primary">fdhD</name>
</gene>
<reference evidence="4" key="1">
    <citation type="thesis" date="2000" institute="Department of Biologie" country="Institut fuer Mikrobiologie, Martin-Luther-University Halle, Halle, Germany">
        <authorList>
            <person name="Graentzdoerffer A."/>
        </authorList>
    </citation>
    <scope>NUCLEOTIDE SEQUENCE</scope>
    <source>
        <strain evidence="4">Al-2</strain>
    </source>
</reference>
<keyword evidence="1 3" id="KW-0963">Cytoplasm</keyword>